<reference evidence="1" key="1">
    <citation type="submission" date="2021-09" db="EMBL/GenBank/DDBJ databases">
        <title>Genomic analysis of Ralstonia spp.</title>
        <authorList>
            <person name="Aburjaile F."/>
            <person name="Ariute J.C."/>
            <person name="Pais A.K.L."/>
            <person name="Albuquerque G.M.R."/>
            <person name="Silva A.M.F."/>
            <person name="Brenig B."/>
            <person name="Azevedo V."/>
            <person name="Matiuzzi M."/>
            <person name="Ramos R."/>
            <person name="Goes-Neto A."/>
            <person name="Soares S."/>
            <person name="Iseppon A.M.B."/>
            <person name="Souza E."/>
            <person name="Gama M."/>
        </authorList>
    </citation>
    <scope>NUCLEOTIDE SEQUENCE</scope>
    <source>
        <strain evidence="1">B4</strain>
    </source>
</reference>
<comment type="caution">
    <text evidence="1">The sequence shown here is derived from an EMBL/GenBank/DDBJ whole genome shotgun (WGS) entry which is preliminary data.</text>
</comment>
<proteinExistence type="predicted"/>
<sequence>MAGHAGASDEIGSLGARLIGPDSAFVTRSDFLVDGDVTAAYWYGELAPK</sequence>
<name>A0AAE3NG59_RALSL</name>
<organism evidence="1 2">
    <name type="scientific">Ralstonia solanacearum</name>
    <name type="common">Pseudomonas solanacearum</name>
    <dbReference type="NCBI Taxonomy" id="305"/>
    <lineage>
        <taxon>Bacteria</taxon>
        <taxon>Pseudomonadati</taxon>
        <taxon>Pseudomonadota</taxon>
        <taxon>Betaproteobacteria</taxon>
        <taxon>Burkholderiales</taxon>
        <taxon>Burkholderiaceae</taxon>
        <taxon>Ralstonia</taxon>
        <taxon>Ralstonia solanacearum species complex</taxon>
    </lineage>
</organism>
<gene>
    <name evidence="1" type="ORF">LBW55_09175</name>
</gene>
<accession>A0AAE3NG59</accession>
<evidence type="ECO:0000313" key="1">
    <source>
        <dbReference type="EMBL" id="MDB0521783.1"/>
    </source>
</evidence>
<evidence type="ECO:0000313" key="2">
    <source>
        <dbReference type="Proteomes" id="UP001143674"/>
    </source>
</evidence>
<dbReference type="RefSeq" id="WP_247589122.1">
    <property type="nucleotide sequence ID" value="NZ_JABZEH010000002.1"/>
</dbReference>
<dbReference type="Proteomes" id="UP001143674">
    <property type="component" value="Unassembled WGS sequence"/>
</dbReference>
<dbReference type="AlphaFoldDB" id="A0AAE3NG59"/>
<protein>
    <submittedName>
        <fullName evidence="1">Uncharacterized protein</fullName>
    </submittedName>
</protein>
<dbReference type="EMBL" id="JAIVEX010000004">
    <property type="protein sequence ID" value="MDB0521783.1"/>
    <property type="molecule type" value="Genomic_DNA"/>
</dbReference>